<keyword evidence="3" id="KW-1185">Reference proteome</keyword>
<feature type="compositionally biased region" description="Polar residues" evidence="1">
    <location>
        <begin position="671"/>
        <end position="684"/>
    </location>
</feature>
<reference evidence="2 3" key="1">
    <citation type="submission" date="2015-11" db="EMBL/GenBank/DDBJ databases">
        <title>Genomic analysis of 38 Legionella species identifies large and diverse effector repertoires.</title>
        <authorList>
            <person name="Burstein D."/>
            <person name="Amaro F."/>
            <person name="Zusman T."/>
            <person name="Lifshitz Z."/>
            <person name="Cohen O."/>
            <person name="Gilbert J.A."/>
            <person name="Pupko T."/>
            <person name="Shuman H.A."/>
            <person name="Segal G."/>
        </authorList>
    </citation>
    <scope>NUCLEOTIDE SEQUENCE [LARGE SCALE GENOMIC DNA]</scope>
    <source>
        <strain evidence="2 3">CDC#1442-AUS-E</strain>
    </source>
</reference>
<organism evidence="2 3">
    <name type="scientific">Legionella quinlivanii</name>
    <dbReference type="NCBI Taxonomy" id="45073"/>
    <lineage>
        <taxon>Bacteria</taxon>
        <taxon>Pseudomonadati</taxon>
        <taxon>Pseudomonadota</taxon>
        <taxon>Gammaproteobacteria</taxon>
        <taxon>Legionellales</taxon>
        <taxon>Legionellaceae</taxon>
        <taxon>Legionella</taxon>
    </lineage>
</organism>
<name>A0A0W0XPZ7_9GAMM</name>
<dbReference type="EMBL" id="LNYS01000022">
    <property type="protein sequence ID" value="KTD46596.1"/>
    <property type="molecule type" value="Genomic_DNA"/>
</dbReference>
<evidence type="ECO:0000256" key="1">
    <source>
        <dbReference type="SAM" id="MobiDB-lite"/>
    </source>
</evidence>
<accession>A0A0W0XPZ7</accession>
<dbReference type="Proteomes" id="UP000054618">
    <property type="component" value="Unassembled WGS sequence"/>
</dbReference>
<dbReference type="PATRIC" id="fig|45073.5.peg.2671"/>
<dbReference type="AlphaFoldDB" id="A0A0W0XPZ7"/>
<evidence type="ECO:0000313" key="2">
    <source>
        <dbReference type="EMBL" id="KTD46596.1"/>
    </source>
</evidence>
<dbReference type="STRING" id="45073.Lqui_2521"/>
<comment type="caution">
    <text evidence="2">The sequence shown here is derived from an EMBL/GenBank/DDBJ whole genome shotgun (WGS) entry which is preliminary data.</text>
</comment>
<sequence>MVALRNPVSIIPINCAQIIIMMKSSTNNLEQESFLLRVATEVPGIRTGPTAMQAAGIQTEFATVNVLAAQSFNSLVVLRSGSPPVYNKQRSPKSGLNTSKTSNQGFFKGALAADVLFTRLENGVLRGIDPKDKKRLNCPIKNIDYQHLLQLPVNMLDIIRETGTGGDLEVLAYDDESGQLRLGYKAGKGADAFKGQFAVNLKNGVQEQLFYSRPWDNPANQPDWDKTKNILNKPQALSAVPDDVYERFFHCSFPLFYSLSEATTADDLKPALVFANTPRTGAEFLAAMGENHPEYHRVKAFNQNTTESLAKILAILDEEAIASIYDQSALIVAGDWDGLLLSHPLNMAIEYQQVCNTSAALPSVMFANMNQLREQTEQYLEDLKHKIENKTPEQLSPFDKLILSVNANQLITPYSISRAGCITPHEFLFQQLINYAYRDQENILGEPYNLLVLQTTMNSVLEHFRQNGSRPPSAEFDLFLRNELQKTLPADSETSPWRIDIYFSHLRHHAQIACNNEATHYKIPHPQHDQNIHDLYQHGFDMRNPYGCNIEGAWLMITPKGEFIYGETEEQLIQVLLVEKDFYREHQIDVNPKADLEKGWDKILKLQEPPEPPLRLSLSSSSLFQPITEDQEEAPVPPPRKAYETPALDQNRVTTQEYRQQMEQLQQQEQASKPTNEFNPQTGL</sequence>
<gene>
    <name evidence="2" type="ORF">Lqui_2521</name>
</gene>
<feature type="region of interest" description="Disordered" evidence="1">
    <location>
        <begin position="628"/>
        <end position="684"/>
    </location>
</feature>
<proteinExistence type="predicted"/>
<evidence type="ECO:0000313" key="3">
    <source>
        <dbReference type="Proteomes" id="UP000054618"/>
    </source>
</evidence>
<protein>
    <submittedName>
        <fullName evidence="2">Uncharacterized protein</fullName>
    </submittedName>
</protein>
<feature type="compositionally biased region" description="Low complexity" evidence="1">
    <location>
        <begin position="656"/>
        <end position="670"/>
    </location>
</feature>